<evidence type="ECO:0000313" key="2">
    <source>
        <dbReference type="EMBL" id="RYQ44123.1"/>
    </source>
</evidence>
<evidence type="ECO:0000256" key="1">
    <source>
        <dbReference type="SAM" id="Phobius"/>
    </source>
</evidence>
<accession>A0A8B3RKQ4</accession>
<dbReference type="Proteomes" id="UP000292933">
    <property type="component" value="Unassembled WGS sequence"/>
</dbReference>
<comment type="caution">
    <text evidence="2">The sequence shown here is derived from an EMBL/GenBank/DDBJ whole genome shotgun (WGS) entry which is preliminary data.</text>
</comment>
<sequence length="299" mass="31787">MEKSIVFAVLSSLAMAAIFGVAYIFRPRPRTVQPVQQAPTPEGFAAAWNGGGIVPPSLLCTVQDPATGAAVPVFPRCAAIFTDTCAVRVSLSVLPDSPITVGSVASHVEDVRRALRVFFQVGMRVVGEPVLTDMCTCSMEFSPVQPACDSSGQILLGFDDAGIPVYAPLIGEITAISGDDGRALAWARQCLPEVPYHATSDLELVKSAAAAAKDLPSAPSPVFVDIGDAVVRHGHSPYQPSNHNWVSPARFAVIERAQATTVDPAKWAIAPSQTLTRTGSVYELERAGRKTRFIPAWSY</sequence>
<name>A0A8B3RKQ4_9BIFI</name>
<gene>
    <name evidence="2" type="ORF">PG1780B_1609</name>
</gene>
<organism evidence="2 3">
    <name type="scientific">Bifidobacterium pseudolongum subsp. globosum</name>
    <dbReference type="NCBI Taxonomy" id="1690"/>
    <lineage>
        <taxon>Bacteria</taxon>
        <taxon>Bacillati</taxon>
        <taxon>Actinomycetota</taxon>
        <taxon>Actinomycetes</taxon>
        <taxon>Bifidobacteriales</taxon>
        <taxon>Bifidobacteriaceae</taxon>
        <taxon>Bifidobacterium</taxon>
    </lineage>
</organism>
<feature type="transmembrane region" description="Helical" evidence="1">
    <location>
        <begin position="6"/>
        <end position="25"/>
    </location>
</feature>
<proteinExistence type="predicted"/>
<dbReference type="EMBL" id="RYVC01000023">
    <property type="protein sequence ID" value="RYQ44123.1"/>
    <property type="molecule type" value="Genomic_DNA"/>
</dbReference>
<evidence type="ECO:0000313" key="3">
    <source>
        <dbReference type="Proteomes" id="UP000292933"/>
    </source>
</evidence>
<protein>
    <submittedName>
        <fullName evidence="2">Uncharacterized protein</fullName>
    </submittedName>
</protein>
<reference evidence="2 3" key="1">
    <citation type="submission" date="2018-12" db="EMBL/GenBank/DDBJ databases">
        <title>Unveiling genomic diversity among members of the Bifidobacterium pseudolongum species, a widely distributed gut commensal of the animal kingdom.</title>
        <authorList>
            <person name="Lugli G.A."/>
            <person name="Duranti S."/>
            <person name="Albert K."/>
            <person name="Mancabelli L."/>
            <person name="Napoli S."/>
            <person name="Viappiani A."/>
            <person name="Anzalone R."/>
            <person name="Longhi G."/>
            <person name="Milani C."/>
            <person name="Turroni F."/>
            <person name="Alessandri G."/>
            <person name="Sela D.A."/>
            <person name="Van Sinderen D."/>
            <person name="Ventura M."/>
        </authorList>
    </citation>
    <scope>NUCLEOTIDE SEQUENCE [LARGE SCALE GENOMIC DNA]</scope>
    <source>
        <strain evidence="2 3">1780B</strain>
    </source>
</reference>
<keyword evidence="1" id="KW-1133">Transmembrane helix</keyword>
<dbReference type="AlphaFoldDB" id="A0A8B3RKQ4"/>
<keyword evidence="1" id="KW-0472">Membrane</keyword>
<keyword evidence="1" id="KW-0812">Transmembrane</keyword>